<dbReference type="InterPro" id="IPR010872">
    <property type="entry name" value="MDMPI_C-term_domain"/>
</dbReference>
<organism evidence="3 4">
    <name type="scientific">Streptomyces longisporus</name>
    <dbReference type="NCBI Taxonomy" id="1948"/>
    <lineage>
        <taxon>Bacteria</taxon>
        <taxon>Bacillati</taxon>
        <taxon>Actinomycetota</taxon>
        <taxon>Actinomycetes</taxon>
        <taxon>Kitasatosporales</taxon>
        <taxon>Streptomycetaceae</taxon>
        <taxon>Streptomyces</taxon>
    </lineage>
</organism>
<dbReference type="GO" id="GO:0016853">
    <property type="term" value="F:isomerase activity"/>
    <property type="evidence" value="ECO:0007669"/>
    <property type="project" value="UniProtKB-KW"/>
</dbReference>
<feature type="domain" description="MDMPI C-terminal" evidence="1">
    <location>
        <begin position="189"/>
        <end position="268"/>
    </location>
</feature>
<protein>
    <submittedName>
        <fullName evidence="3">Maleylpyruvate isomerase family mycothiol-dependent enzyme</fullName>
    </submittedName>
</protein>
<dbReference type="NCBIfam" id="TIGR03083">
    <property type="entry name" value="maleylpyruvate isomerase family mycothiol-dependent enzyme"/>
    <property type="match status" value="1"/>
</dbReference>
<accession>A0ABN3MSU3</accession>
<dbReference type="SUPFAM" id="SSF109854">
    <property type="entry name" value="DinB/YfiT-like putative metalloenzymes"/>
    <property type="match status" value="1"/>
</dbReference>
<evidence type="ECO:0000313" key="3">
    <source>
        <dbReference type="EMBL" id="GAA2507231.1"/>
    </source>
</evidence>
<dbReference type="Proteomes" id="UP001501777">
    <property type="component" value="Unassembled WGS sequence"/>
</dbReference>
<dbReference type="Pfam" id="PF07398">
    <property type="entry name" value="MDMPI_C"/>
    <property type="match status" value="1"/>
</dbReference>
<evidence type="ECO:0000313" key="4">
    <source>
        <dbReference type="Proteomes" id="UP001501777"/>
    </source>
</evidence>
<name>A0ABN3MSU3_STRLO</name>
<evidence type="ECO:0000259" key="1">
    <source>
        <dbReference type="Pfam" id="PF07398"/>
    </source>
</evidence>
<gene>
    <name evidence="3" type="ORF">GCM10010276_60280</name>
</gene>
<dbReference type="Gene3D" id="1.20.120.450">
    <property type="entry name" value="dinb family like domain"/>
    <property type="match status" value="1"/>
</dbReference>
<dbReference type="InterPro" id="IPR024344">
    <property type="entry name" value="MDMPI_metal-binding"/>
</dbReference>
<evidence type="ECO:0000259" key="2">
    <source>
        <dbReference type="Pfam" id="PF11716"/>
    </source>
</evidence>
<keyword evidence="4" id="KW-1185">Reference proteome</keyword>
<dbReference type="Gene3D" id="3.30.1050.20">
    <property type="match status" value="1"/>
</dbReference>
<dbReference type="InterPro" id="IPR034660">
    <property type="entry name" value="DinB/YfiT-like"/>
</dbReference>
<dbReference type="InterPro" id="IPR017517">
    <property type="entry name" value="Maleyloyr_isom"/>
</dbReference>
<feature type="domain" description="Mycothiol-dependent maleylpyruvate isomerase metal-binding" evidence="2">
    <location>
        <begin position="53"/>
        <end position="181"/>
    </location>
</feature>
<reference evidence="3 4" key="1">
    <citation type="journal article" date="2019" name="Int. J. Syst. Evol. Microbiol.">
        <title>The Global Catalogue of Microorganisms (GCM) 10K type strain sequencing project: providing services to taxonomists for standard genome sequencing and annotation.</title>
        <authorList>
            <consortium name="The Broad Institute Genomics Platform"/>
            <consortium name="The Broad Institute Genome Sequencing Center for Infectious Disease"/>
            <person name="Wu L."/>
            <person name="Ma J."/>
        </authorList>
    </citation>
    <scope>NUCLEOTIDE SEQUENCE [LARGE SCALE GENOMIC DNA]</scope>
    <source>
        <strain evidence="3 4">JCM 4395</strain>
    </source>
</reference>
<dbReference type="SUPFAM" id="SSF55718">
    <property type="entry name" value="SCP-like"/>
    <property type="match status" value="1"/>
</dbReference>
<proteinExistence type="predicted"/>
<keyword evidence="3" id="KW-0413">Isomerase</keyword>
<sequence>MHNNPRLSSMPDATPDHIARAFDLRHGFTTFTQRCGGARVSSMIDHGHDLASVRNATDRLLTAAAKLDNASVAEPSRLPGWSRGHVLAHLARNADALVNVLEGRPMYPSGKARDADIERDAPRPLDVQLTDLRDSAARFQETGAVPADWSRTVELRNGVTDSASQVPFRRWAEVELHHVDLGIGYELEDLPAEFSQREIDFLAARFSGHPDVPPTQLTDGTRAWRTGREATEPEVTVSGPAPELLGWLAGRRDGSGLTVQGGPLPALPPL</sequence>
<dbReference type="EMBL" id="BAAASG010000014">
    <property type="protein sequence ID" value="GAA2507231.1"/>
    <property type="molecule type" value="Genomic_DNA"/>
</dbReference>
<dbReference type="Pfam" id="PF11716">
    <property type="entry name" value="MDMPI_N"/>
    <property type="match status" value="1"/>
</dbReference>
<comment type="caution">
    <text evidence="3">The sequence shown here is derived from an EMBL/GenBank/DDBJ whole genome shotgun (WGS) entry which is preliminary data.</text>
</comment>
<dbReference type="InterPro" id="IPR036527">
    <property type="entry name" value="SCP2_sterol-bd_dom_sf"/>
</dbReference>